<gene>
    <name evidence="2" type="ORF">PUN28_016054</name>
</gene>
<evidence type="ECO:0000313" key="3">
    <source>
        <dbReference type="Proteomes" id="UP001430953"/>
    </source>
</evidence>
<keyword evidence="1" id="KW-0812">Transmembrane</keyword>
<accession>A0AAW2ERU8</accession>
<protein>
    <recommendedName>
        <fullName evidence="4">Ion transport domain-containing protein</fullName>
    </recommendedName>
</protein>
<keyword evidence="3" id="KW-1185">Reference proteome</keyword>
<dbReference type="EMBL" id="JADYXP020000018">
    <property type="protein sequence ID" value="KAL0106053.1"/>
    <property type="molecule type" value="Genomic_DNA"/>
</dbReference>
<dbReference type="PROSITE" id="PS51257">
    <property type="entry name" value="PROKAR_LIPOPROTEIN"/>
    <property type="match status" value="1"/>
</dbReference>
<proteinExistence type="predicted"/>
<comment type="caution">
    <text evidence="2">The sequence shown here is derived from an EMBL/GenBank/DDBJ whole genome shotgun (WGS) entry which is preliminary data.</text>
</comment>
<name>A0AAW2ERU8_9HYME</name>
<keyword evidence="1" id="KW-0472">Membrane</keyword>
<sequence length="129" mass="15192">MAKVPSYQTELNFFIFTIIACIVLINLMIGLTVNDFRNIRRLLKQAEFVAYLERVTSRRIFRGNWLHPRLRMQLHLRHDIPTNITLVSRENYFHDMSHFAESPLKIPTQLMKALLQLAAKTDSHSLSRQ</sequence>
<dbReference type="Proteomes" id="UP001430953">
    <property type="component" value="Unassembled WGS sequence"/>
</dbReference>
<evidence type="ECO:0008006" key="4">
    <source>
        <dbReference type="Google" id="ProtNLM"/>
    </source>
</evidence>
<keyword evidence="1" id="KW-1133">Transmembrane helix</keyword>
<reference evidence="2 3" key="1">
    <citation type="submission" date="2023-03" db="EMBL/GenBank/DDBJ databases">
        <title>High recombination rates correlate with genetic variation in Cardiocondyla obscurior ants.</title>
        <authorList>
            <person name="Errbii M."/>
        </authorList>
    </citation>
    <scope>NUCLEOTIDE SEQUENCE [LARGE SCALE GENOMIC DNA]</scope>
    <source>
        <strain evidence="2">Alpha-2009</strain>
        <tissue evidence="2">Whole body</tissue>
    </source>
</reference>
<dbReference type="AlphaFoldDB" id="A0AAW2ERU8"/>
<evidence type="ECO:0000256" key="1">
    <source>
        <dbReference type="SAM" id="Phobius"/>
    </source>
</evidence>
<organism evidence="2 3">
    <name type="scientific">Cardiocondyla obscurior</name>
    <dbReference type="NCBI Taxonomy" id="286306"/>
    <lineage>
        <taxon>Eukaryota</taxon>
        <taxon>Metazoa</taxon>
        <taxon>Ecdysozoa</taxon>
        <taxon>Arthropoda</taxon>
        <taxon>Hexapoda</taxon>
        <taxon>Insecta</taxon>
        <taxon>Pterygota</taxon>
        <taxon>Neoptera</taxon>
        <taxon>Endopterygota</taxon>
        <taxon>Hymenoptera</taxon>
        <taxon>Apocrita</taxon>
        <taxon>Aculeata</taxon>
        <taxon>Formicoidea</taxon>
        <taxon>Formicidae</taxon>
        <taxon>Myrmicinae</taxon>
        <taxon>Cardiocondyla</taxon>
    </lineage>
</organism>
<evidence type="ECO:0000313" key="2">
    <source>
        <dbReference type="EMBL" id="KAL0106053.1"/>
    </source>
</evidence>
<feature type="transmembrane region" description="Helical" evidence="1">
    <location>
        <begin position="12"/>
        <end position="33"/>
    </location>
</feature>